<evidence type="ECO:0000313" key="1">
    <source>
        <dbReference type="EMBL" id="VYT43298.1"/>
    </source>
</evidence>
<organism evidence="1">
    <name type="scientific">Bacteroides faecis</name>
    <dbReference type="NCBI Taxonomy" id="674529"/>
    <lineage>
        <taxon>Bacteria</taxon>
        <taxon>Pseudomonadati</taxon>
        <taxon>Bacteroidota</taxon>
        <taxon>Bacteroidia</taxon>
        <taxon>Bacteroidales</taxon>
        <taxon>Bacteroidaceae</taxon>
        <taxon>Bacteroides</taxon>
    </lineage>
</organism>
<reference evidence="1" key="1">
    <citation type="submission" date="2019-11" db="EMBL/GenBank/DDBJ databases">
        <authorList>
            <person name="Feng L."/>
        </authorList>
    </citation>
    <scope>NUCLEOTIDE SEQUENCE</scope>
    <source>
        <strain evidence="1">BfaecisLFYP10</strain>
    </source>
</reference>
<sequence>MANESIAPERIIDNKLYEQLQALNRVKLECGILFATYSHQGVNVSESDEATLYKDIDNCILAISYLACSKYEFDLKKGGVL</sequence>
<accession>A0A6N2WM80</accession>
<gene>
    <name evidence="1" type="ORF">BFLFYP10_03253</name>
</gene>
<protein>
    <submittedName>
        <fullName evidence="1">Uncharacterized protein</fullName>
    </submittedName>
</protein>
<proteinExistence type="predicted"/>
<dbReference type="AlphaFoldDB" id="A0A6N2WM80"/>
<name>A0A6N2WM80_9BACE</name>
<dbReference type="EMBL" id="CACRSZ010000070">
    <property type="protein sequence ID" value="VYT43298.1"/>
    <property type="molecule type" value="Genomic_DNA"/>
</dbReference>